<evidence type="ECO:0000256" key="1">
    <source>
        <dbReference type="SAM" id="Phobius"/>
    </source>
</evidence>
<feature type="transmembrane region" description="Helical" evidence="1">
    <location>
        <begin position="85"/>
        <end position="106"/>
    </location>
</feature>
<keyword evidence="1" id="KW-0812">Transmembrane</keyword>
<accession>A0A6C0AWP4</accession>
<name>A0A6C0AWP4_9ZZZZ</name>
<dbReference type="EMBL" id="MN738774">
    <property type="protein sequence ID" value="QHS84192.1"/>
    <property type="molecule type" value="Genomic_DNA"/>
</dbReference>
<organism evidence="2">
    <name type="scientific">viral metagenome</name>
    <dbReference type="NCBI Taxonomy" id="1070528"/>
    <lineage>
        <taxon>unclassified sequences</taxon>
        <taxon>metagenomes</taxon>
        <taxon>organismal metagenomes</taxon>
    </lineage>
</organism>
<protein>
    <recommendedName>
        <fullName evidence="3">CRAL-TRIO domain-containing protein</fullName>
    </recommendedName>
</protein>
<dbReference type="AlphaFoldDB" id="A0A6C0AWP4"/>
<keyword evidence="1" id="KW-1133">Transmembrane helix</keyword>
<keyword evidence="1" id="KW-0472">Membrane</keyword>
<proteinExistence type="predicted"/>
<reference evidence="2" key="1">
    <citation type="journal article" date="2020" name="Nature">
        <title>Giant virus diversity and host interactions through global metagenomics.</title>
        <authorList>
            <person name="Schulz F."/>
            <person name="Roux S."/>
            <person name="Paez-Espino D."/>
            <person name="Jungbluth S."/>
            <person name="Walsh D.A."/>
            <person name="Denef V.J."/>
            <person name="McMahon K.D."/>
            <person name="Konstantinidis K.T."/>
            <person name="Eloe-Fadrosh E.A."/>
            <person name="Kyrpides N.C."/>
            <person name="Woyke T."/>
        </authorList>
    </citation>
    <scope>NUCLEOTIDE SEQUENCE</scope>
    <source>
        <strain evidence="2">GVMAG-S-ERX555965-48</strain>
    </source>
</reference>
<sequence>MEEIEKKVEAIEFINKFPRIDMKFNYITNDNEYALFEEGWLNLYKEQKDFYFNIDVTNIISANIKYAFKLSNFIKFIKKNIKTQYLKYSIIIVNTTFIKYLLNIIFTISSPVAPVYIINKDDYYVKIHEDIKNNKKIEKAIYVTP</sequence>
<evidence type="ECO:0000313" key="2">
    <source>
        <dbReference type="EMBL" id="QHS84192.1"/>
    </source>
</evidence>
<evidence type="ECO:0008006" key="3">
    <source>
        <dbReference type="Google" id="ProtNLM"/>
    </source>
</evidence>